<keyword evidence="1" id="KW-1003">Cell membrane</keyword>
<feature type="transmembrane region" description="Helical" evidence="6">
    <location>
        <begin position="187"/>
        <end position="207"/>
    </location>
</feature>
<evidence type="ECO:0000256" key="6">
    <source>
        <dbReference type="SAM" id="Phobius"/>
    </source>
</evidence>
<gene>
    <name evidence="7" type="primary">ytaF</name>
    <name evidence="7" type="ORF">QR721_10465</name>
</gene>
<evidence type="ECO:0000256" key="2">
    <source>
        <dbReference type="ARBA" id="ARBA00022692"/>
    </source>
</evidence>
<feature type="compositionally biased region" description="Polar residues" evidence="5">
    <location>
        <begin position="92"/>
        <end position="101"/>
    </location>
</feature>
<evidence type="ECO:0000313" key="7">
    <source>
        <dbReference type="EMBL" id="WLV24055.1"/>
    </source>
</evidence>
<dbReference type="NCBIfam" id="TIGR02840">
    <property type="entry name" value="spore_YtaF"/>
    <property type="match status" value="1"/>
</dbReference>
<evidence type="ECO:0000256" key="3">
    <source>
        <dbReference type="ARBA" id="ARBA00022989"/>
    </source>
</evidence>
<accession>A0ABY9KTP1</accession>
<feature type="region of interest" description="Disordered" evidence="5">
    <location>
        <begin position="92"/>
        <end position="111"/>
    </location>
</feature>
<dbReference type="EMBL" id="CP129113">
    <property type="protein sequence ID" value="WLV24055.1"/>
    <property type="molecule type" value="Genomic_DNA"/>
</dbReference>
<proteinExistence type="predicted"/>
<evidence type="ECO:0000256" key="4">
    <source>
        <dbReference type="ARBA" id="ARBA00023136"/>
    </source>
</evidence>
<dbReference type="PANTHER" id="PTHR35529:SF2">
    <property type="entry name" value="SPORULATION PROTEIN YTAF-RELATED"/>
    <property type="match status" value="1"/>
</dbReference>
<evidence type="ECO:0000313" key="8">
    <source>
        <dbReference type="Proteomes" id="UP001180087"/>
    </source>
</evidence>
<keyword evidence="4 6" id="KW-0472">Membrane</keyword>
<feature type="transmembrane region" description="Helical" evidence="6">
    <location>
        <begin position="157"/>
        <end position="175"/>
    </location>
</feature>
<dbReference type="RefSeq" id="WP_348026698.1">
    <property type="nucleotide sequence ID" value="NZ_CP129113.1"/>
</dbReference>
<keyword evidence="8" id="KW-1185">Reference proteome</keyword>
<evidence type="ECO:0000256" key="5">
    <source>
        <dbReference type="SAM" id="MobiDB-lite"/>
    </source>
</evidence>
<protein>
    <submittedName>
        <fullName evidence="7">Sporulation membrane protein YtaF</fullName>
    </submittedName>
</protein>
<dbReference type="Pfam" id="PF02659">
    <property type="entry name" value="Mntp"/>
    <property type="match status" value="2"/>
</dbReference>
<organism evidence="7 8">
    <name type="scientific">Aciduricibacillus chroicocephali</name>
    <dbReference type="NCBI Taxonomy" id="3054939"/>
    <lineage>
        <taxon>Bacteria</taxon>
        <taxon>Bacillati</taxon>
        <taxon>Bacillota</taxon>
        <taxon>Bacilli</taxon>
        <taxon>Bacillales</taxon>
        <taxon>Bacillaceae</taxon>
        <taxon>Aciduricibacillus</taxon>
    </lineage>
</organism>
<keyword evidence="2 6" id="KW-0812">Transmembrane</keyword>
<sequence length="209" mass="22324">MLYYTGLLFLIIAVSLDGFGVGITYGMQKIRLPLLPLLIIMCCSGTVVLVSMTIGTWLTTWIKPEITEKLGGLILIAIGLFSLTNLLRQSKRSSNPKSQSESPKRSDFITVMGTPDRADLDKSGSISAKESLLLGIALALDAFGAGLGAAIIGYTPLLTAVLIALMSGTLLFLGMKTGLFLLRSDRLARMGFLPPLLLMALGAFNLLSK</sequence>
<feature type="transmembrane region" description="Helical" evidence="6">
    <location>
        <begin position="70"/>
        <end position="87"/>
    </location>
</feature>
<feature type="transmembrane region" description="Helical" evidence="6">
    <location>
        <begin position="34"/>
        <end position="58"/>
    </location>
</feature>
<reference evidence="7" key="1">
    <citation type="submission" date="2023-06" db="EMBL/GenBank/DDBJ databases">
        <title>A Treasure from Seagulls: Isolation and Description of Aciduricobacillus qingdaonensis gen. nov., sp. nov., a Rare Obligately Uric Acid-utilizing Member in the Family Bacillaceae.</title>
        <authorList>
            <person name="Liu W."/>
            <person name="Wang B."/>
        </authorList>
    </citation>
    <scope>NUCLEOTIDE SEQUENCE</scope>
    <source>
        <strain evidence="7">44XB</strain>
    </source>
</reference>
<feature type="transmembrane region" description="Helical" evidence="6">
    <location>
        <begin position="6"/>
        <end position="27"/>
    </location>
</feature>
<evidence type="ECO:0000256" key="1">
    <source>
        <dbReference type="ARBA" id="ARBA00022475"/>
    </source>
</evidence>
<name>A0ABY9KTP1_9BACI</name>
<feature type="transmembrane region" description="Helical" evidence="6">
    <location>
        <begin position="132"/>
        <end position="151"/>
    </location>
</feature>
<dbReference type="InterPro" id="IPR003810">
    <property type="entry name" value="Mntp/YtaF"/>
</dbReference>
<dbReference type="Proteomes" id="UP001180087">
    <property type="component" value="Chromosome"/>
</dbReference>
<dbReference type="PANTHER" id="PTHR35529">
    <property type="entry name" value="MANGANESE EFFLUX PUMP MNTP-RELATED"/>
    <property type="match status" value="1"/>
</dbReference>
<keyword evidence="3 6" id="KW-1133">Transmembrane helix</keyword>
<dbReference type="InterPro" id="IPR014205">
    <property type="entry name" value="Spore_YtaF"/>
</dbReference>